<evidence type="ECO:0000313" key="1">
    <source>
        <dbReference type="EMBL" id="EEG35893.1"/>
    </source>
</evidence>
<gene>
    <name evidence="1" type="ORF">EUBHAL_02230</name>
</gene>
<protein>
    <submittedName>
        <fullName evidence="1">Uncharacterized protein</fullName>
    </submittedName>
</protein>
<dbReference type="EMBL" id="ACEP01000100">
    <property type="protein sequence ID" value="EEG35893.1"/>
    <property type="molecule type" value="Genomic_DNA"/>
</dbReference>
<proteinExistence type="predicted"/>
<dbReference type="Proteomes" id="UP000003174">
    <property type="component" value="Unassembled WGS sequence"/>
</dbReference>
<comment type="caution">
    <text evidence="1">The sequence shown here is derived from an EMBL/GenBank/DDBJ whole genome shotgun (WGS) entry which is preliminary data.</text>
</comment>
<reference evidence="1 2" key="1">
    <citation type="submission" date="2009-01" db="EMBL/GenBank/DDBJ databases">
        <authorList>
            <person name="Fulton L."/>
            <person name="Clifton S."/>
            <person name="Fulton B."/>
            <person name="Xu J."/>
            <person name="Minx P."/>
            <person name="Pepin K.H."/>
            <person name="Johnson M."/>
            <person name="Bhonagiri V."/>
            <person name="Nash W.E."/>
            <person name="Mardis E.R."/>
            <person name="Wilson R.K."/>
        </authorList>
    </citation>
    <scope>NUCLEOTIDE SEQUENCE [LARGE SCALE GENOMIC DNA]</scope>
    <source>
        <strain evidence="1 2">DSM 3353</strain>
    </source>
</reference>
<organism evidence="1 2">
    <name type="scientific">Anaerobutyricum hallii DSM 3353</name>
    <dbReference type="NCBI Taxonomy" id="411469"/>
    <lineage>
        <taxon>Bacteria</taxon>
        <taxon>Bacillati</taxon>
        <taxon>Bacillota</taxon>
        <taxon>Clostridia</taxon>
        <taxon>Lachnospirales</taxon>
        <taxon>Lachnospiraceae</taxon>
        <taxon>Anaerobutyricum</taxon>
    </lineage>
</organism>
<dbReference type="AlphaFoldDB" id="C0EXT8"/>
<evidence type="ECO:0000313" key="2">
    <source>
        <dbReference type="Proteomes" id="UP000003174"/>
    </source>
</evidence>
<name>C0EXT8_9FIRM</name>
<sequence>MNVHLQRSHPNLAPRPQICFIYLHEFCLLTAQKISWRDLGKRTGDVEVLGNEIL</sequence>
<reference evidence="1 2" key="2">
    <citation type="submission" date="2009-02" db="EMBL/GenBank/DDBJ databases">
        <title>Draft genome sequence of Eubacterium hallii (DSM 3353).</title>
        <authorList>
            <person name="Sudarsanam P."/>
            <person name="Ley R."/>
            <person name="Guruge J."/>
            <person name="Turnbaugh P.J."/>
            <person name="Mahowald M."/>
            <person name="Liep D."/>
            <person name="Gordon J."/>
        </authorList>
    </citation>
    <scope>NUCLEOTIDE SEQUENCE [LARGE SCALE GENOMIC DNA]</scope>
    <source>
        <strain evidence="1 2">DSM 3353</strain>
    </source>
</reference>
<accession>C0EXT8</accession>